<comment type="similarity">
    <text evidence="2">Belongs to the EspG family.</text>
</comment>
<evidence type="ECO:0000313" key="6">
    <source>
        <dbReference type="EMBL" id="MEE2033612.1"/>
    </source>
</evidence>
<protein>
    <submittedName>
        <fullName evidence="6">ESX secretion-associated protein EspG</fullName>
    </submittedName>
</protein>
<feature type="compositionally biased region" description="Basic and acidic residues" evidence="5">
    <location>
        <begin position="132"/>
        <end position="144"/>
    </location>
</feature>
<evidence type="ECO:0000313" key="7">
    <source>
        <dbReference type="Proteomes" id="UP001331936"/>
    </source>
</evidence>
<dbReference type="RefSeq" id="WP_330153006.1">
    <property type="nucleotide sequence ID" value="NZ_JAUZMZ010000090.1"/>
</dbReference>
<evidence type="ECO:0000256" key="5">
    <source>
        <dbReference type="SAM" id="MobiDB-lite"/>
    </source>
</evidence>
<feature type="region of interest" description="Disordered" evidence="5">
    <location>
        <begin position="129"/>
        <end position="152"/>
    </location>
</feature>
<evidence type="ECO:0000256" key="2">
    <source>
        <dbReference type="ARBA" id="ARBA00006411"/>
    </source>
</evidence>
<sequence>MNWHVSPDQFLSLCAAGGRDEFPFPLRYRSAALWEDEHAANLSAAHEWRRQLEDPRLERAIRILLTGEIAVEVYGRSTDGSADLNARGSAEGDYAVLARQHAAYGDIEITTMSTALLAATLAGHIPAAAPGREAERTASTKELVEPGDGATVRRPIEDSETRALRRLLLRERTATGSIRVLACEDGLRFTPTGDLGWFDVAGDGRYLFVPGSNTRVSPGTIEVLRKELSSQIDKARRRRRTAQQPSAPFR</sequence>
<dbReference type="EMBL" id="JAUZMZ010000090">
    <property type="protein sequence ID" value="MEE2033612.1"/>
    <property type="molecule type" value="Genomic_DNA"/>
</dbReference>
<name>A0ABU7JWF5_9NOCA</name>
<keyword evidence="4" id="KW-0143">Chaperone</keyword>
<comment type="caution">
    <text evidence="6">The sequence shown here is derived from an EMBL/GenBank/DDBJ whole genome shotgun (WGS) entry which is preliminary data.</text>
</comment>
<keyword evidence="7" id="KW-1185">Reference proteome</keyword>
<evidence type="ECO:0000256" key="1">
    <source>
        <dbReference type="ARBA" id="ARBA00004496"/>
    </source>
</evidence>
<evidence type="ECO:0000256" key="4">
    <source>
        <dbReference type="ARBA" id="ARBA00023186"/>
    </source>
</evidence>
<feature type="region of interest" description="Disordered" evidence="5">
    <location>
        <begin position="230"/>
        <end position="250"/>
    </location>
</feature>
<proteinExistence type="inferred from homology"/>
<comment type="subcellular location">
    <subcellularLocation>
        <location evidence="1">Cytoplasm</location>
    </subcellularLocation>
</comment>
<gene>
    <name evidence="6" type="ORF">Q8814_16050</name>
</gene>
<dbReference type="Pfam" id="PF14011">
    <property type="entry name" value="ESX-1_EspG"/>
    <property type="match status" value="1"/>
</dbReference>
<evidence type="ECO:0000256" key="3">
    <source>
        <dbReference type="ARBA" id="ARBA00022490"/>
    </source>
</evidence>
<accession>A0ABU7JWF5</accession>
<organism evidence="6 7">
    <name type="scientific">Rhodococcus chondri</name>
    <dbReference type="NCBI Taxonomy" id="3065941"/>
    <lineage>
        <taxon>Bacteria</taxon>
        <taxon>Bacillati</taxon>
        <taxon>Actinomycetota</taxon>
        <taxon>Actinomycetes</taxon>
        <taxon>Mycobacteriales</taxon>
        <taxon>Nocardiaceae</taxon>
        <taxon>Rhodococcus</taxon>
    </lineage>
</organism>
<dbReference type="InterPro" id="IPR025734">
    <property type="entry name" value="EspG"/>
</dbReference>
<reference evidence="6 7" key="1">
    <citation type="submission" date="2023-08" db="EMBL/GenBank/DDBJ databases">
        <authorList>
            <person name="Girao M."/>
            <person name="Carvalho M.F."/>
        </authorList>
    </citation>
    <scope>NUCLEOTIDE SEQUENCE [LARGE SCALE GENOMIC DNA]</scope>
    <source>
        <strain evidence="6 7">CC-R104</strain>
    </source>
</reference>
<keyword evidence="3" id="KW-0963">Cytoplasm</keyword>
<dbReference type="Proteomes" id="UP001331936">
    <property type="component" value="Unassembled WGS sequence"/>
</dbReference>